<feature type="coiled-coil region" evidence="1">
    <location>
        <begin position="20"/>
        <end position="65"/>
    </location>
</feature>
<dbReference type="EMBL" id="BTGU01007163">
    <property type="protein sequence ID" value="GMN28877.1"/>
    <property type="molecule type" value="Genomic_DNA"/>
</dbReference>
<sequence length="192" mass="21913">MGSVISILWDKLCEACRWVVSKLEKFVNNLSEKINNLANRANRFSDNLTERLKESIAKAKSAMDENLEKIADFAALLEKKLSSDVEAIDNETVIQILKAVRWMVKQIQDLLKSISNFVSLIDEVSRVIRNKGVKDGVEEIKNIMSDKDGGDLRRVWFLAQAFSQLLTLYLKKQKDPLEFVFVAVQAYALFVK</sequence>
<accession>A0AA87Z4Z3</accession>
<dbReference type="Proteomes" id="UP001187192">
    <property type="component" value="Unassembled WGS sequence"/>
</dbReference>
<dbReference type="AlphaFoldDB" id="A0AA87Z4Z3"/>
<evidence type="ECO:0000313" key="4">
    <source>
        <dbReference type="Proteomes" id="UP001187192"/>
    </source>
</evidence>
<name>A0AA87Z4Z3_FICCA</name>
<reference evidence="2" key="1">
    <citation type="submission" date="2023-07" db="EMBL/GenBank/DDBJ databases">
        <title>draft genome sequence of fig (Ficus carica).</title>
        <authorList>
            <person name="Takahashi T."/>
            <person name="Nishimura K."/>
        </authorList>
    </citation>
    <scope>NUCLEOTIDE SEQUENCE</scope>
</reference>
<dbReference type="EMBL" id="BTGU01007164">
    <property type="protein sequence ID" value="GMN28897.1"/>
    <property type="molecule type" value="Genomic_DNA"/>
</dbReference>
<evidence type="ECO:0000313" key="2">
    <source>
        <dbReference type="EMBL" id="GMN28877.1"/>
    </source>
</evidence>
<proteinExistence type="predicted"/>
<protein>
    <submittedName>
        <fullName evidence="2">Uncharacterized protein</fullName>
    </submittedName>
</protein>
<gene>
    <name evidence="2" type="ORF">TIFTF001_049479</name>
    <name evidence="3" type="ORF">TIFTF001_049480</name>
</gene>
<evidence type="ECO:0000313" key="3">
    <source>
        <dbReference type="EMBL" id="GMN28897.1"/>
    </source>
</evidence>
<evidence type="ECO:0000256" key="1">
    <source>
        <dbReference type="SAM" id="Coils"/>
    </source>
</evidence>
<organism evidence="2 4">
    <name type="scientific">Ficus carica</name>
    <name type="common">Common fig</name>
    <dbReference type="NCBI Taxonomy" id="3494"/>
    <lineage>
        <taxon>Eukaryota</taxon>
        <taxon>Viridiplantae</taxon>
        <taxon>Streptophyta</taxon>
        <taxon>Embryophyta</taxon>
        <taxon>Tracheophyta</taxon>
        <taxon>Spermatophyta</taxon>
        <taxon>Magnoliopsida</taxon>
        <taxon>eudicotyledons</taxon>
        <taxon>Gunneridae</taxon>
        <taxon>Pentapetalae</taxon>
        <taxon>rosids</taxon>
        <taxon>fabids</taxon>
        <taxon>Rosales</taxon>
        <taxon>Moraceae</taxon>
        <taxon>Ficeae</taxon>
        <taxon>Ficus</taxon>
    </lineage>
</organism>
<keyword evidence="1" id="KW-0175">Coiled coil</keyword>
<keyword evidence="4" id="KW-1185">Reference proteome</keyword>
<comment type="caution">
    <text evidence="2">The sequence shown here is derived from an EMBL/GenBank/DDBJ whole genome shotgun (WGS) entry which is preliminary data.</text>
</comment>